<evidence type="ECO:0000313" key="5">
    <source>
        <dbReference type="EMBL" id="CAJ1409332.1"/>
    </source>
</evidence>
<dbReference type="AlphaFoldDB" id="A0AA36JPH2"/>
<evidence type="ECO:0000256" key="2">
    <source>
        <dbReference type="ARBA" id="ARBA00010617"/>
    </source>
</evidence>
<gene>
    <name evidence="5" type="ORF">EVOR1521_LOCUS30461</name>
</gene>
<dbReference type="GO" id="GO:0004497">
    <property type="term" value="F:monooxygenase activity"/>
    <property type="evidence" value="ECO:0007669"/>
    <property type="project" value="UniProtKB-KW"/>
</dbReference>
<proteinExistence type="inferred from homology"/>
<keyword evidence="3 4" id="KW-0408">Iron</keyword>
<dbReference type="Gene3D" id="1.10.630.10">
    <property type="entry name" value="Cytochrome P450"/>
    <property type="match status" value="1"/>
</dbReference>
<dbReference type="InterPro" id="IPR017972">
    <property type="entry name" value="Cyt_P450_CS"/>
</dbReference>
<evidence type="ECO:0000313" key="6">
    <source>
        <dbReference type="Proteomes" id="UP001178507"/>
    </source>
</evidence>
<sequence>MAAVAGLRTLDSVPGVGKLFVIAARNRLVPALMQMGDENPRMFKMFMGPKPLLVVTHPELARSVLTRPQDFIKSPPLEAQKSGFSSRLNFTSDGTYASVVMTNGAEWQAMRKPIDPAFEKAELRKFVPKFNDAAGKLLESWKGSDQIDAKRDMSRFALDVLGSAVLGRDFGAIDGTFDDTYAQYQIVMQELMNPLYFTFPVLERLPLPRNIAYKKAIDHMYSVLDSAVQARRQQRVEQHAAGTLTDEPNDMLDMLLGPGVDAKTVLPDGYTIPMLWLFFLAGHDTTAVALAWTMHFLAANPEVQAKARAEAFATLKGKTDPDADDLEKVPYINAVVNESLRLRPPIYNLLTRDAAHDTELDGVALPKGTGVSLHIGAINTHPEVWERPKEFDPERFMQEKQPRVFNNLPFSAGPRRCLGDKFSLLEQRALLLKMLTQYELLPDGDMAKQERTFSNASIAIMFLQPEELKIRVRPL</sequence>
<dbReference type="InterPro" id="IPR001128">
    <property type="entry name" value="Cyt_P450"/>
</dbReference>
<protein>
    <recommendedName>
        <fullName evidence="7">Cytochrome P450</fullName>
    </recommendedName>
</protein>
<dbReference type="PANTHER" id="PTHR24305">
    <property type="entry name" value="CYTOCHROME P450"/>
    <property type="match status" value="1"/>
</dbReference>
<evidence type="ECO:0000256" key="1">
    <source>
        <dbReference type="ARBA" id="ARBA00001971"/>
    </source>
</evidence>
<dbReference type="InterPro" id="IPR036396">
    <property type="entry name" value="Cyt_P450_sf"/>
</dbReference>
<comment type="caution">
    <text evidence="5">The sequence shown here is derived from an EMBL/GenBank/DDBJ whole genome shotgun (WGS) entry which is preliminary data.</text>
</comment>
<dbReference type="PROSITE" id="PS00086">
    <property type="entry name" value="CYTOCHROME_P450"/>
    <property type="match status" value="1"/>
</dbReference>
<dbReference type="GO" id="GO:0016705">
    <property type="term" value="F:oxidoreductase activity, acting on paired donors, with incorporation or reduction of molecular oxygen"/>
    <property type="evidence" value="ECO:0007669"/>
    <property type="project" value="InterPro"/>
</dbReference>
<keyword evidence="4" id="KW-0503">Monooxygenase</keyword>
<feature type="binding site" description="axial binding residue" evidence="3">
    <location>
        <position position="417"/>
    </location>
    <ligand>
        <name>heme</name>
        <dbReference type="ChEBI" id="CHEBI:30413"/>
    </ligand>
    <ligandPart>
        <name>Fe</name>
        <dbReference type="ChEBI" id="CHEBI:18248"/>
    </ligandPart>
</feature>
<dbReference type="Pfam" id="PF00067">
    <property type="entry name" value="p450"/>
    <property type="match status" value="1"/>
</dbReference>
<reference evidence="5" key="1">
    <citation type="submission" date="2023-08" db="EMBL/GenBank/DDBJ databases">
        <authorList>
            <person name="Chen Y."/>
            <person name="Shah S."/>
            <person name="Dougan E. K."/>
            <person name="Thang M."/>
            <person name="Chan C."/>
        </authorList>
    </citation>
    <scope>NUCLEOTIDE SEQUENCE</scope>
</reference>
<comment type="similarity">
    <text evidence="2 4">Belongs to the cytochrome P450 family.</text>
</comment>
<keyword evidence="6" id="KW-1185">Reference proteome</keyword>
<dbReference type="EMBL" id="CAUJNA010003764">
    <property type="protein sequence ID" value="CAJ1409332.1"/>
    <property type="molecule type" value="Genomic_DNA"/>
</dbReference>
<dbReference type="InterPro" id="IPR050121">
    <property type="entry name" value="Cytochrome_P450_monoxygenase"/>
</dbReference>
<dbReference type="Proteomes" id="UP001178507">
    <property type="component" value="Unassembled WGS sequence"/>
</dbReference>
<evidence type="ECO:0000256" key="4">
    <source>
        <dbReference type="RuleBase" id="RU000461"/>
    </source>
</evidence>
<dbReference type="SUPFAM" id="SSF48264">
    <property type="entry name" value="Cytochrome P450"/>
    <property type="match status" value="1"/>
</dbReference>
<accession>A0AA36JPH2</accession>
<evidence type="ECO:0000256" key="3">
    <source>
        <dbReference type="PIRSR" id="PIRSR602401-1"/>
    </source>
</evidence>
<dbReference type="GO" id="GO:0020037">
    <property type="term" value="F:heme binding"/>
    <property type="evidence" value="ECO:0007669"/>
    <property type="project" value="InterPro"/>
</dbReference>
<dbReference type="PRINTS" id="PR00463">
    <property type="entry name" value="EP450I"/>
</dbReference>
<organism evidence="5 6">
    <name type="scientific">Effrenium voratum</name>
    <dbReference type="NCBI Taxonomy" id="2562239"/>
    <lineage>
        <taxon>Eukaryota</taxon>
        <taxon>Sar</taxon>
        <taxon>Alveolata</taxon>
        <taxon>Dinophyceae</taxon>
        <taxon>Suessiales</taxon>
        <taxon>Symbiodiniaceae</taxon>
        <taxon>Effrenium</taxon>
    </lineage>
</organism>
<evidence type="ECO:0008006" key="7">
    <source>
        <dbReference type="Google" id="ProtNLM"/>
    </source>
</evidence>
<dbReference type="PRINTS" id="PR00385">
    <property type="entry name" value="P450"/>
</dbReference>
<keyword evidence="3 4" id="KW-0479">Metal-binding</keyword>
<keyword evidence="4" id="KW-0560">Oxidoreductase</keyword>
<dbReference type="GO" id="GO:0005506">
    <property type="term" value="F:iron ion binding"/>
    <property type="evidence" value="ECO:0007669"/>
    <property type="project" value="InterPro"/>
</dbReference>
<keyword evidence="3 4" id="KW-0349">Heme</keyword>
<name>A0AA36JPH2_9DINO</name>
<dbReference type="PANTHER" id="PTHR24305:SF166">
    <property type="entry name" value="CYTOCHROME P450 12A4, MITOCHONDRIAL-RELATED"/>
    <property type="match status" value="1"/>
</dbReference>
<comment type="cofactor">
    <cofactor evidence="1 3">
        <name>heme</name>
        <dbReference type="ChEBI" id="CHEBI:30413"/>
    </cofactor>
</comment>
<dbReference type="InterPro" id="IPR002401">
    <property type="entry name" value="Cyt_P450_E_grp-I"/>
</dbReference>